<feature type="domain" description="GST N-terminal" evidence="8">
    <location>
        <begin position="1"/>
        <end position="74"/>
    </location>
</feature>
<dbReference type="SUPFAM" id="SSF47616">
    <property type="entry name" value="GST C-terminal domain-like"/>
    <property type="match status" value="1"/>
</dbReference>
<evidence type="ECO:0000256" key="5">
    <source>
        <dbReference type="ARBA" id="ARBA00022490"/>
    </source>
</evidence>
<dbReference type="Pfam" id="PF02798">
    <property type="entry name" value="GST_N"/>
    <property type="match status" value="1"/>
</dbReference>
<dbReference type="InterPro" id="IPR040077">
    <property type="entry name" value="GST_C_Theta"/>
</dbReference>
<dbReference type="SFLD" id="SFLDS00019">
    <property type="entry name" value="Glutathione_Transferase_(cytos"/>
    <property type="match status" value="1"/>
</dbReference>
<dbReference type="AlphaFoldDB" id="A0AAD8AEC7"/>
<evidence type="ECO:0000259" key="8">
    <source>
        <dbReference type="PROSITE" id="PS50404"/>
    </source>
</evidence>
<evidence type="ECO:0000313" key="10">
    <source>
        <dbReference type="EMBL" id="KAJ9596348.1"/>
    </source>
</evidence>
<evidence type="ECO:0000256" key="3">
    <source>
        <dbReference type="ARBA" id="ARBA00011738"/>
    </source>
</evidence>
<dbReference type="Gene3D" id="1.20.1050.10">
    <property type="match status" value="1"/>
</dbReference>
<dbReference type="SFLD" id="SFLDG00358">
    <property type="entry name" value="Main_(cytGST)"/>
    <property type="match status" value="1"/>
</dbReference>
<evidence type="ECO:0000256" key="4">
    <source>
        <dbReference type="ARBA" id="ARBA00012452"/>
    </source>
</evidence>
<dbReference type="EMBL" id="JASPKZ010001994">
    <property type="protein sequence ID" value="KAJ9596348.1"/>
    <property type="molecule type" value="Genomic_DNA"/>
</dbReference>
<dbReference type="GO" id="GO:0006749">
    <property type="term" value="P:glutathione metabolic process"/>
    <property type="evidence" value="ECO:0007669"/>
    <property type="project" value="TreeGrafter"/>
</dbReference>
<evidence type="ECO:0000256" key="6">
    <source>
        <dbReference type="ARBA" id="ARBA00022679"/>
    </source>
</evidence>
<dbReference type="InterPro" id="IPR036249">
    <property type="entry name" value="Thioredoxin-like_sf"/>
</dbReference>
<comment type="subcellular location">
    <subcellularLocation>
        <location evidence="1">Cytoplasm</location>
    </subcellularLocation>
</comment>
<keyword evidence="5" id="KW-0963">Cytoplasm</keyword>
<dbReference type="Pfam" id="PF00043">
    <property type="entry name" value="GST_C"/>
    <property type="match status" value="1"/>
</dbReference>
<reference evidence="10" key="1">
    <citation type="journal article" date="2023" name="IScience">
        <title>Live-bearing cockroach genome reveals convergent evolutionary mechanisms linked to viviparity in insects and beyond.</title>
        <authorList>
            <person name="Fouks B."/>
            <person name="Harrison M.C."/>
            <person name="Mikhailova A.A."/>
            <person name="Marchal E."/>
            <person name="English S."/>
            <person name="Carruthers M."/>
            <person name="Jennings E.C."/>
            <person name="Chiamaka E.L."/>
            <person name="Frigard R.A."/>
            <person name="Pippel M."/>
            <person name="Attardo G.M."/>
            <person name="Benoit J.B."/>
            <person name="Bornberg-Bauer E."/>
            <person name="Tobe S.S."/>
        </authorList>
    </citation>
    <scope>NUCLEOTIDE SEQUENCE</scope>
    <source>
        <strain evidence="10">Stay&amp;Tobe</strain>
    </source>
</reference>
<dbReference type="InterPro" id="IPR004046">
    <property type="entry name" value="GST_C"/>
</dbReference>
<comment type="subunit">
    <text evidence="3">Homodimer.</text>
</comment>
<dbReference type="SUPFAM" id="SSF52833">
    <property type="entry name" value="Thioredoxin-like"/>
    <property type="match status" value="1"/>
</dbReference>
<evidence type="ECO:0000256" key="1">
    <source>
        <dbReference type="ARBA" id="ARBA00004496"/>
    </source>
</evidence>
<comment type="caution">
    <text evidence="10">The sequence shown here is derived from an EMBL/GenBank/DDBJ whole genome shotgun (WGS) entry which is preliminary data.</text>
</comment>
<name>A0AAD8AEC7_DIPPU</name>
<dbReference type="PROSITE" id="PS50405">
    <property type="entry name" value="GST_CTER"/>
    <property type="match status" value="1"/>
</dbReference>
<keyword evidence="6" id="KW-0808">Transferase</keyword>
<comment type="catalytic activity">
    <reaction evidence="7">
        <text>RX + glutathione = an S-substituted glutathione + a halide anion + H(+)</text>
        <dbReference type="Rhea" id="RHEA:16437"/>
        <dbReference type="ChEBI" id="CHEBI:15378"/>
        <dbReference type="ChEBI" id="CHEBI:16042"/>
        <dbReference type="ChEBI" id="CHEBI:17792"/>
        <dbReference type="ChEBI" id="CHEBI:57925"/>
        <dbReference type="ChEBI" id="CHEBI:90779"/>
        <dbReference type="EC" id="2.5.1.18"/>
    </reaction>
</comment>
<proteinExistence type="inferred from homology"/>
<comment type="similarity">
    <text evidence="2">Belongs to the GST superfamily. Theta family.</text>
</comment>
<evidence type="ECO:0000256" key="2">
    <source>
        <dbReference type="ARBA" id="ARBA00009899"/>
    </source>
</evidence>
<dbReference type="CDD" id="cd03183">
    <property type="entry name" value="GST_C_Theta"/>
    <property type="match status" value="1"/>
</dbReference>
<dbReference type="Proteomes" id="UP001233999">
    <property type="component" value="Unassembled WGS sequence"/>
</dbReference>
<dbReference type="InterPro" id="IPR051369">
    <property type="entry name" value="GST_Theta"/>
</dbReference>
<dbReference type="InterPro" id="IPR036282">
    <property type="entry name" value="Glutathione-S-Trfase_C_sf"/>
</dbReference>
<dbReference type="FunFam" id="1.20.1050.10:FF:000008">
    <property type="entry name" value="Glutathione S-transferase theta-1"/>
    <property type="match status" value="1"/>
</dbReference>
<gene>
    <name evidence="10" type="ORF">L9F63_012623</name>
</gene>
<dbReference type="InterPro" id="IPR010987">
    <property type="entry name" value="Glutathione-S-Trfase_C-like"/>
</dbReference>
<dbReference type="PANTHER" id="PTHR43917:SF8">
    <property type="entry name" value="GH16740P-RELATED"/>
    <property type="match status" value="1"/>
</dbReference>
<dbReference type="PROSITE" id="PS50404">
    <property type="entry name" value="GST_NTER"/>
    <property type="match status" value="1"/>
</dbReference>
<feature type="domain" description="GST C-terminal" evidence="9">
    <location>
        <begin position="80"/>
        <end position="212"/>
    </location>
</feature>
<dbReference type="GO" id="GO:0004364">
    <property type="term" value="F:glutathione transferase activity"/>
    <property type="evidence" value="ECO:0007669"/>
    <property type="project" value="UniProtKB-EC"/>
</dbReference>
<reference evidence="10" key="2">
    <citation type="submission" date="2023-05" db="EMBL/GenBank/DDBJ databases">
        <authorList>
            <person name="Fouks B."/>
        </authorList>
    </citation>
    <scope>NUCLEOTIDE SEQUENCE</scope>
    <source>
        <strain evidence="10">Stay&amp;Tobe</strain>
        <tissue evidence="10">Testes</tissue>
    </source>
</reference>
<evidence type="ECO:0000313" key="11">
    <source>
        <dbReference type="Proteomes" id="UP001233999"/>
    </source>
</evidence>
<organism evidence="10 11">
    <name type="scientific">Diploptera punctata</name>
    <name type="common">Pacific beetle cockroach</name>
    <dbReference type="NCBI Taxonomy" id="6984"/>
    <lineage>
        <taxon>Eukaryota</taxon>
        <taxon>Metazoa</taxon>
        <taxon>Ecdysozoa</taxon>
        <taxon>Arthropoda</taxon>
        <taxon>Hexapoda</taxon>
        <taxon>Insecta</taxon>
        <taxon>Pterygota</taxon>
        <taxon>Neoptera</taxon>
        <taxon>Polyneoptera</taxon>
        <taxon>Dictyoptera</taxon>
        <taxon>Blattodea</taxon>
        <taxon>Blaberoidea</taxon>
        <taxon>Blaberidae</taxon>
        <taxon>Diplopterinae</taxon>
        <taxon>Diploptera</taxon>
    </lineage>
</organism>
<keyword evidence="11" id="KW-1185">Reference proteome</keyword>
<accession>A0AAD8AEC7</accession>
<dbReference type="SFLD" id="SFLDG01153">
    <property type="entry name" value="Main.4:_Theta-like"/>
    <property type="match status" value="1"/>
</dbReference>
<dbReference type="InterPro" id="IPR004045">
    <property type="entry name" value="Glutathione_S-Trfase_N"/>
</dbReference>
<evidence type="ECO:0000256" key="7">
    <source>
        <dbReference type="ARBA" id="ARBA00047960"/>
    </source>
</evidence>
<dbReference type="GO" id="GO:0005737">
    <property type="term" value="C:cytoplasm"/>
    <property type="evidence" value="ECO:0007669"/>
    <property type="project" value="UniProtKB-SubCell"/>
</dbReference>
<dbReference type="InterPro" id="IPR040079">
    <property type="entry name" value="Glutathione_S-Trfase"/>
</dbReference>
<dbReference type="EC" id="2.5.1.18" evidence="4"/>
<dbReference type="Gene3D" id="3.40.30.10">
    <property type="entry name" value="Glutaredoxin"/>
    <property type="match status" value="1"/>
</dbReference>
<evidence type="ECO:0000259" key="9">
    <source>
        <dbReference type="PROSITE" id="PS50405"/>
    </source>
</evidence>
<sequence length="224" mass="26155">MLSQPCRAVMLFILANKIPCEDRRVNLAVGEHLTAEFSKLNPFHKVPVIDDNGFIVKESVAILRYLSYEKNVPDHWYPKDRKQQAKIDEYLEWQHLDTRLNCSMYFIVKFLRPLITGQTPSKKIISEYEDKMKRTLDMIETIWLKSTPYLIGDNITIADLFGVCELEQPRMAGYDPCTDRPQVTAWMNRIREEMNPHYDKLHERVNKIATKAPGSIVPDNFPKV</sequence>
<dbReference type="PANTHER" id="PTHR43917">
    <property type="match status" value="1"/>
</dbReference>
<protein>
    <recommendedName>
        <fullName evidence="4">glutathione transferase</fullName>
        <ecNumber evidence="4">2.5.1.18</ecNumber>
    </recommendedName>
</protein>